<feature type="domain" description="PRP1 splicing factor N-terminal" evidence="2">
    <location>
        <begin position="70"/>
        <end position="154"/>
    </location>
</feature>
<reference evidence="3 4" key="1">
    <citation type="submission" date="2017-11" db="EMBL/GenBank/DDBJ databases">
        <title>De-novo sequencing of pomegranate (Punica granatum L.) genome.</title>
        <authorList>
            <person name="Akparov Z."/>
            <person name="Amiraslanov A."/>
            <person name="Hajiyeva S."/>
            <person name="Abbasov M."/>
            <person name="Kaur K."/>
            <person name="Hamwieh A."/>
            <person name="Solovyev V."/>
            <person name="Salamov A."/>
            <person name="Braich B."/>
            <person name="Kosarev P."/>
            <person name="Mahmoud A."/>
            <person name="Hajiyev E."/>
            <person name="Babayeva S."/>
            <person name="Izzatullayeva V."/>
            <person name="Mammadov A."/>
            <person name="Mammadov A."/>
            <person name="Sharifova S."/>
            <person name="Ojaghi J."/>
            <person name="Eynullazada K."/>
            <person name="Bayramov B."/>
            <person name="Abdulazimova A."/>
            <person name="Shahmuradov I."/>
        </authorList>
    </citation>
    <scope>NUCLEOTIDE SEQUENCE [LARGE SCALE GENOMIC DNA]</scope>
    <source>
        <strain evidence="4">cv. AG2017</strain>
        <tissue evidence="3">Leaf</tissue>
    </source>
</reference>
<accession>A0A2I0L805</accession>
<keyword evidence="4" id="KW-1185">Reference proteome</keyword>
<dbReference type="Proteomes" id="UP000233551">
    <property type="component" value="Unassembled WGS sequence"/>
</dbReference>
<feature type="region of interest" description="Disordered" evidence="1">
    <location>
        <begin position="1"/>
        <end position="35"/>
    </location>
</feature>
<dbReference type="AlphaFoldDB" id="A0A2I0L805"/>
<evidence type="ECO:0000256" key="1">
    <source>
        <dbReference type="SAM" id="MobiDB-lite"/>
    </source>
</evidence>
<feature type="compositionally biased region" description="Acidic residues" evidence="1">
    <location>
        <begin position="24"/>
        <end position="34"/>
    </location>
</feature>
<gene>
    <name evidence="3" type="ORF">CRG98_002834</name>
</gene>
<comment type="caution">
    <text evidence="3">The sequence shown here is derived from an EMBL/GenBank/DDBJ whole genome shotgun (WGS) entry which is preliminary data.</text>
</comment>
<dbReference type="Pfam" id="PF06424">
    <property type="entry name" value="PRP1_N"/>
    <property type="match status" value="1"/>
</dbReference>
<evidence type="ECO:0000259" key="2">
    <source>
        <dbReference type="Pfam" id="PF06424"/>
    </source>
</evidence>
<protein>
    <recommendedName>
        <fullName evidence="2">PRP1 splicing factor N-terminal domain-containing protein</fullName>
    </recommendedName>
</protein>
<evidence type="ECO:0000313" key="3">
    <source>
        <dbReference type="EMBL" id="PKI76848.1"/>
    </source>
</evidence>
<dbReference type="GO" id="GO:0000398">
    <property type="term" value="P:mRNA splicing, via spliceosome"/>
    <property type="evidence" value="ECO:0007669"/>
    <property type="project" value="InterPro"/>
</dbReference>
<name>A0A2I0L805_PUNGR</name>
<dbReference type="STRING" id="22663.A0A2I0L805"/>
<dbReference type="EMBL" id="PGOL01000108">
    <property type="protein sequence ID" value="PKI76848.1"/>
    <property type="molecule type" value="Genomic_DNA"/>
</dbReference>
<sequence>MAALMWNQNRENPNPNPNHNPNPEQEESGDESEGEIYYVEYDSYYEGDANIFIEEGPSDDAFFLAGGDGELEFDKDDDKDYDENYKFDEFEGNDMGVFASAKYDKDDKEVDAVWEAINKRMDSQRKDRREVRLKQEIEKYRASNQQMKTRMSDVSIEPNTTAEYFESEFFPIIRSRAWANIDFRSSMEDVGVHGYRVYPEPVGTYPNE</sequence>
<evidence type="ECO:0000313" key="4">
    <source>
        <dbReference type="Proteomes" id="UP000233551"/>
    </source>
</evidence>
<proteinExistence type="predicted"/>
<organism evidence="3 4">
    <name type="scientific">Punica granatum</name>
    <name type="common">Pomegranate</name>
    <dbReference type="NCBI Taxonomy" id="22663"/>
    <lineage>
        <taxon>Eukaryota</taxon>
        <taxon>Viridiplantae</taxon>
        <taxon>Streptophyta</taxon>
        <taxon>Embryophyta</taxon>
        <taxon>Tracheophyta</taxon>
        <taxon>Spermatophyta</taxon>
        <taxon>Magnoliopsida</taxon>
        <taxon>eudicotyledons</taxon>
        <taxon>Gunneridae</taxon>
        <taxon>Pentapetalae</taxon>
        <taxon>rosids</taxon>
        <taxon>malvids</taxon>
        <taxon>Myrtales</taxon>
        <taxon>Lythraceae</taxon>
        <taxon>Punica</taxon>
    </lineage>
</organism>
<dbReference type="InterPro" id="IPR010491">
    <property type="entry name" value="PRP1_N"/>
</dbReference>